<feature type="region of interest" description="Disordered" evidence="1">
    <location>
        <begin position="165"/>
        <end position="184"/>
    </location>
</feature>
<organism evidence="2 3">
    <name type="scientific">candidate division Kazan bacterium RBG_13_50_9</name>
    <dbReference type="NCBI Taxonomy" id="1798535"/>
    <lineage>
        <taxon>Bacteria</taxon>
        <taxon>Bacteria division Kazan-3B-28</taxon>
    </lineage>
</organism>
<comment type="caution">
    <text evidence="2">The sequence shown here is derived from an EMBL/GenBank/DDBJ whole genome shotgun (WGS) entry which is preliminary data.</text>
</comment>
<dbReference type="AlphaFoldDB" id="A0A1F4NSK5"/>
<reference evidence="2 3" key="1">
    <citation type="journal article" date="2016" name="Nat. Commun.">
        <title>Thousands of microbial genomes shed light on interconnected biogeochemical processes in an aquifer system.</title>
        <authorList>
            <person name="Anantharaman K."/>
            <person name="Brown C.T."/>
            <person name="Hug L.A."/>
            <person name="Sharon I."/>
            <person name="Castelle C.J."/>
            <person name="Probst A.J."/>
            <person name="Thomas B.C."/>
            <person name="Singh A."/>
            <person name="Wilkins M.J."/>
            <person name="Karaoz U."/>
            <person name="Brodie E.L."/>
            <person name="Williams K.H."/>
            <person name="Hubbard S.S."/>
            <person name="Banfield J.F."/>
        </authorList>
    </citation>
    <scope>NUCLEOTIDE SEQUENCE [LARGE SCALE GENOMIC DNA]</scope>
</reference>
<proteinExistence type="predicted"/>
<dbReference type="STRING" id="1798535.A2V68_01660"/>
<feature type="compositionally biased region" description="Polar residues" evidence="1">
    <location>
        <begin position="170"/>
        <end position="181"/>
    </location>
</feature>
<evidence type="ECO:0000313" key="2">
    <source>
        <dbReference type="EMBL" id="OGB74400.1"/>
    </source>
</evidence>
<feature type="region of interest" description="Disordered" evidence="1">
    <location>
        <begin position="1"/>
        <end position="21"/>
    </location>
</feature>
<evidence type="ECO:0000313" key="3">
    <source>
        <dbReference type="Proteomes" id="UP000176651"/>
    </source>
</evidence>
<name>A0A1F4NSK5_UNCK3</name>
<dbReference type="Proteomes" id="UP000176651">
    <property type="component" value="Unassembled WGS sequence"/>
</dbReference>
<dbReference type="EMBL" id="META01000002">
    <property type="protein sequence ID" value="OGB74400.1"/>
    <property type="molecule type" value="Genomic_DNA"/>
</dbReference>
<evidence type="ECO:0000256" key="1">
    <source>
        <dbReference type="SAM" id="MobiDB-lite"/>
    </source>
</evidence>
<gene>
    <name evidence="2" type="ORF">A2V68_01660</name>
</gene>
<sequence length="381" mass="40992">MDTVTNVDASPARIAASSSTHQHSVRIQLEANVDHTPQYATLVLAQYTAPVYSPEMNNWRWYADEADETPGTAYANENTAPPQVEMGSRIPLKLRINITNTAGAAEDDSRKVLQYGLTTDQAGAWMNVGEPTDTLWLFRYTTDISGGADNDTLSSKVLSDSDATYRGIHNESNGNSPSNSDHPADKTVEFEYAIENYKAPANITYYFQLYDQILGTYIPLASGKDLPSLTTAAAYSLTVSSPSAVYLGEFEVGSGEYHEYTFVGGEEITNRDNRGLAGGGESNGWTCSAEITTELTDGSDTIPASDMYWISFTTDIVGLYAAPTDGMTGNPGEYMSSAVTAITAPASGRQGLGGFTILPTMRIYNITKTGDYSGAVTFTTI</sequence>
<protein>
    <submittedName>
        <fullName evidence="2">Uncharacterized protein</fullName>
    </submittedName>
</protein>
<accession>A0A1F4NSK5</accession>